<keyword evidence="9" id="KW-1185">Reference proteome</keyword>
<dbReference type="Gene3D" id="1.10.10.2590">
    <property type="entry name" value="BEN domain"/>
    <property type="match status" value="1"/>
</dbReference>
<evidence type="ECO:0000256" key="3">
    <source>
        <dbReference type="ARBA" id="ARBA00023015"/>
    </source>
</evidence>
<evidence type="ECO:0000256" key="5">
    <source>
        <dbReference type="ARBA" id="ARBA00023242"/>
    </source>
</evidence>
<evidence type="ECO:0000256" key="4">
    <source>
        <dbReference type="ARBA" id="ARBA00023163"/>
    </source>
</evidence>
<dbReference type="PANTHER" id="PTHR35346:SF1">
    <property type="entry name" value="BEN DOMAIN-CONTAINING PROTEIN 6"/>
    <property type="match status" value="1"/>
</dbReference>
<keyword evidence="4" id="KW-0804">Transcription</keyword>
<organism evidence="8 9">
    <name type="scientific">Strongylocentrotus purpuratus</name>
    <name type="common">Purple sea urchin</name>
    <dbReference type="NCBI Taxonomy" id="7668"/>
    <lineage>
        <taxon>Eukaryota</taxon>
        <taxon>Metazoa</taxon>
        <taxon>Echinodermata</taxon>
        <taxon>Eleutherozoa</taxon>
        <taxon>Echinozoa</taxon>
        <taxon>Echinoidea</taxon>
        <taxon>Euechinoidea</taxon>
        <taxon>Echinacea</taxon>
        <taxon>Camarodonta</taxon>
        <taxon>Echinidea</taxon>
        <taxon>Strongylocentrotidae</taxon>
        <taxon>Strongylocentrotus</taxon>
    </lineage>
</organism>
<dbReference type="InterPro" id="IPR018379">
    <property type="entry name" value="BEN_domain"/>
</dbReference>
<dbReference type="GO" id="GO:0045666">
    <property type="term" value="P:positive regulation of neuron differentiation"/>
    <property type="evidence" value="ECO:0007669"/>
    <property type="project" value="InterPro"/>
</dbReference>
<feature type="region of interest" description="Disordered" evidence="6">
    <location>
        <begin position="197"/>
        <end position="270"/>
    </location>
</feature>
<keyword evidence="2" id="KW-0678">Repressor</keyword>
<feature type="domain" description="BEN" evidence="7">
    <location>
        <begin position="413"/>
        <end position="512"/>
    </location>
</feature>
<keyword evidence="3" id="KW-0805">Transcription regulation</keyword>
<dbReference type="InterPro" id="IPR037496">
    <property type="entry name" value="BEND6-like"/>
</dbReference>
<feature type="region of interest" description="Disordered" evidence="6">
    <location>
        <begin position="283"/>
        <end position="302"/>
    </location>
</feature>
<dbReference type="PANTHER" id="PTHR35346">
    <property type="entry name" value="BEN DOMAIN-CONTAINING PROTEIN 6"/>
    <property type="match status" value="1"/>
</dbReference>
<evidence type="ECO:0000259" key="7">
    <source>
        <dbReference type="PROSITE" id="PS51457"/>
    </source>
</evidence>
<protein>
    <recommendedName>
        <fullName evidence="7">BEN domain-containing protein</fullName>
    </recommendedName>
</protein>
<sequence>MSSTFFLVQWMPGPCTEPGTGKEFSIIGLEDIKEDYRYALENGRITMATYRFRNGTNVGTMHRLCKILGSAGDKSPLEVEMMAVMNSGEDGSAVYTIEDEKPNHLTLRKQSCSRPPPWEVEKEMLTLLEENHKVRRENEALRTKLTKAVDVGDLKNILETTILNIQQKQIVQPSLDEQPSSSQASQPIIETLSLPQSMDMSSQPQLSNPVANGHTMSAQRFSMSPPGTQRQPVSRRTQSMNPMSHQLPRTSSAPTAPSHSQSRVPESELDNPYIVRVQSLAEPTPATPPALPPPAPHPVGIRPAVTTASINQIDRGYMRPSPQSNQRKSGVRQRQIKTPQWQSSYISDGITERLRIGRSGKDQTSSISANNLAGIPTTSEQRVHTIQMKGAAQRSVLKLDDVDGDKLIELVPGLGIWLPRKHLKLCQRTKGYSQYTRKLVMLLFNMKELSTSSVTGFKATGKGSENAIARPALDPKRVQAIITAVQKRFPAASPFKVKQVMSQKLMDIRKTVRNKQLKNATWKQRGSRVVLCSA</sequence>
<feature type="compositionally biased region" description="Pro residues" evidence="6">
    <location>
        <begin position="285"/>
        <end position="297"/>
    </location>
</feature>
<dbReference type="RefSeq" id="XP_003728247.1">
    <property type="nucleotide sequence ID" value="XM_003728199.3"/>
</dbReference>
<dbReference type="OMA" id="HTIQMKG"/>
<evidence type="ECO:0000313" key="8">
    <source>
        <dbReference type="EnsemblMetazoa" id="XP_003728247"/>
    </source>
</evidence>
<dbReference type="Pfam" id="PF10523">
    <property type="entry name" value="BEN"/>
    <property type="match status" value="1"/>
</dbReference>
<dbReference type="GO" id="GO:0005634">
    <property type="term" value="C:nucleus"/>
    <property type="evidence" value="ECO:0007669"/>
    <property type="project" value="UniProtKB-SubCell"/>
</dbReference>
<dbReference type="InParanoid" id="A0A7M7GQK2"/>
<dbReference type="PROSITE" id="PS51457">
    <property type="entry name" value="BEN"/>
    <property type="match status" value="1"/>
</dbReference>
<comment type="subcellular location">
    <subcellularLocation>
        <location evidence="1">Nucleus</location>
    </subcellularLocation>
</comment>
<reference evidence="8" key="2">
    <citation type="submission" date="2021-01" db="UniProtKB">
        <authorList>
            <consortium name="EnsemblMetazoa"/>
        </authorList>
    </citation>
    <scope>IDENTIFICATION</scope>
</reference>
<dbReference type="GO" id="GO:0045746">
    <property type="term" value="P:negative regulation of Notch signaling pathway"/>
    <property type="evidence" value="ECO:0007669"/>
    <property type="project" value="InterPro"/>
</dbReference>
<dbReference type="GO" id="GO:0003714">
    <property type="term" value="F:transcription corepressor activity"/>
    <property type="evidence" value="ECO:0007669"/>
    <property type="project" value="InterPro"/>
</dbReference>
<dbReference type="AlphaFoldDB" id="A0A7M7GQK2"/>
<dbReference type="SMART" id="SM01025">
    <property type="entry name" value="BEN"/>
    <property type="match status" value="1"/>
</dbReference>
<name>A0A7M7GQK2_STRPU</name>
<evidence type="ECO:0000256" key="6">
    <source>
        <dbReference type="SAM" id="MobiDB-lite"/>
    </source>
</evidence>
<dbReference type="GO" id="GO:0003677">
    <property type="term" value="F:DNA binding"/>
    <property type="evidence" value="ECO:0007669"/>
    <property type="project" value="InterPro"/>
</dbReference>
<evidence type="ECO:0000256" key="1">
    <source>
        <dbReference type="ARBA" id="ARBA00004123"/>
    </source>
</evidence>
<keyword evidence="5" id="KW-0539">Nucleus</keyword>
<dbReference type="KEGG" id="spu:100892520"/>
<reference evidence="9" key="1">
    <citation type="submission" date="2015-02" db="EMBL/GenBank/DDBJ databases">
        <title>Genome sequencing for Strongylocentrotus purpuratus.</title>
        <authorList>
            <person name="Murali S."/>
            <person name="Liu Y."/>
            <person name="Vee V."/>
            <person name="English A."/>
            <person name="Wang M."/>
            <person name="Skinner E."/>
            <person name="Han Y."/>
            <person name="Muzny D.M."/>
            <person name="Worley K.C."/>
            <person name="Gibbs R.A."/>
        </authorList>
    </citation>
    <scope>NUCLEOTIDE SEQUENCE</scope>
</reference>
<feature type="region of interest" description="Disordered" evidence="6">
    <location>
        <begin position="314"/>
        <end position="343"/>
    </location>
</feature>
<evidence type="ECO:0000256" key="2">
    <source>
        <dbReference type="ARBA" id="ARBA00022491"/>
    </source>
</evidence>
<dbReference type="GeneID" id="100892520"/>
<dbReference type="OrthoDB" id="6359816at2759"/>
<proteinExistence type="predicted"/>
<dbReference type="Proteomes" id="UP000007110">
    <property type="component" value="Unassembled WGS sequence"/>
</dbReference>
<evidence type="ECO:0000313" key="9">
    <source>
        <dbReference type="Proteomes" id="UP000007110"/>
    </source>
</evidence>
<accession>A0A7M7GQK2</accession>
<feature type="compositionally biased region" description="Polar residues" evidence="6">
    <location>
        <begin position="197"/>
        <end position="264"/>
    </location>
</feature>
<dbReference type="EnsemblMetazoa" id="XM_003728199">
    <property type="protein sequence ID" value="XP_003728247"/>
    <property type="gene ID" value="LOC100892520"/>
</dbReference>